<comment type="caution">
    <text evidence="3">The sequence shown here is derived from an EMBL/GenBank/DDBJ whole genome shotgun (WGS) entry which is preliminary data.</text>
</comment>
<name>A0A9P5WXC6_9AGAR</name>
<reference evidence="3" key="1">
    <citation type="submission" date="2020-11" db="EMBL/GenBank/DDBJ databases">
        <authorList>
            <consortium name="DOE Joint Genome Institute"/>
            <person name="Ahrendt S."/>
            <person name="Riley R."/>
            <person name="Andreopoulos W."/>
            <person name="Labutti K."/>
            <person name="Pangilinan J."/>
            <person name="Ruiz-Duenas F.J."/>
            <person name="Barrasa J.M."/>
            <person name="Sanchez-Garcia M."/>
            <person name="Camarero S."/>
            <person name="Miyauchi S."/>
            <person name="Serrano A."/>
            <person name="Linde D."/>
            <person name="Babiker R."/>
            <person name="Drula E."/>
            <person name="Ayuso-Fernandez I."/>
            <person name="Pacheco R."/>
            <person name="Padilla G."/>
            <person name="Ferreira P."/>
            <person name="Barriuso J."/>
            <person name="Kellner H."/>
            <person name="Castanera R."/>
            <person name="Alfaro M."/>
            <person name="Ramirez L."/>
            <person name="Pisabarro A.G."/>
            <person name="Kuo A."/>
            <person name="Tritt A."/>
            <person name="Lipzen A."/>
            <person name="He G."/>
            <person name="Yan M."/>
            <person name="Ng V."/>
            <person name="Cullen D."/>
            <person name="Martin F."/>
            <person name="Rosso M.-N."/>
            <person name="Henrissat B."/>
            <person name="Hibbett D."/>
            <person name="Martinez A.T."/>
            <person name="Grigoriev I.V."/>
        </authorList>
    </citation>
    <scope>NUCLEOTIDE SEQUENCE</scope>
    <source>
        <strain evidence="3">MF-IS2</strain>
    </source>
</reference>
<evidence type="ECO:0000313" key="3">
    <source>
        <dbReference type="EMBL" id="KAF9440192.1"/>
    </source>
</evidence>
<sequence>MAQKREGPFTILKKISPVVFQLKLPKTWKIHDKFHASLLTPATENYIYGPHHSQPPPTLVDQEEEMSDTATPPTETNNNAQTPQEVQESTPNPTPTTETTPTPTQTNPEPKQPPQSLPPPPCLEAAQDSTLVALLERIEQKCTPENPLL</sequence>
<organism evidence="3 4">
    <name type="scientific">Macrolepiota fuliginosa MF-IS2</name>
    <dbReference type="NCBI Taxonomy" id="1400762"/>
    <lineage>
        <taxon>Eukaryota</taxon>
        <taxon>Fungi</taxon>
        <taxon>Dikarya</taxon>
        <taxon>Basidiomycota</taxon>
        <taxon>Agaricomycotina</taxon>
        <taxon>Agaricomycetes</taxon>
        <taxon>Agaricomycetidae</taxon>
        <taxon>Agaricales</taxon>
        <taxon>Agaricineae</taxon>
        <taxon>Agaricaceae</taxon>
        <taxon>Macrolepiota</taxon>
    </lineage>
</organism>
<dbReference type="Pfam" id="PF24626">
    <property type="entry name" value="SH3_Tf2-1"/>
    <property type="match status" value="1"/>
</dbReference>
<gene>
    <name evidence="3" type="ORF">P691DRAFT_768149</name>
</gene>
<dbReference type="Proteomes" id="UP000807342">
    <property type="component" value="Unassembled WGS sequence"/>
</dbReference>
<proteinExistence type="predicted"/>
<evidence type="ECO:0000313" key="4">
    <source>
        <dbReference type="Proteomes" id="UP000807342"/>
    </source>
</evidence>
<feature type="compositionally biased region" description="Low complexity" evidence="1">
    <location>
        <begin position="69"/>
        <end position="85"/>
    </location>
</feature>
<keyword evidence="4" id="KW-1185">Reference proteome</keyword>
<feature type="compositionally biased region" description="Low complexity" evidence="1">
    <location>
        <begin position="95"/>
        <end position="109"/>
    </location>
</feature>
<dbReference type="InterPro" id="IPR056924">
    <property type="entry name" value="SH3_Tf2-1"/>
</dbReference>
<accession>A0A9P5WXC6</accession>
<feature type="region of interest" description="Disordered" evidence="1">
    <location>
        <begin position="45"/>
        <end position="124"/>
    </location>
</feature>
<protein>
    <recommendedName>
        <fullName evidence="2">Tf2-1-like SH3-like domain-containing protein</fullName>
    </recommendedName>
</protein>
<dbReference type="EMBL" id="MU152771">
    <property type="protein sequence ID" value="KAF9440192.1"/>
    <property type="molecule type" value="Genomic_DNA"/>
</dbReference>
<feature type="compositionally biased region" description="Pro residues" evidence="1">
    <location>
        <begin position="110"/>
        <end position="122"/>
    </location>
</feature>
<dbReference type="AlphaFoldDB" id="A0A9P5WXC6"/>
<evidence type="ECO:0000259" key="2">
    <source>
        <dbReference type="Pfam" id="PF24626"/>
    </source>
</evidence>
<evidence type="ECO:0000256" key="1">
    <source>
        <dbReference type="SAM" id="MobiDB-lite"/>
    </source>
</evidence>
<dbReference type="OrthoDB" id="2630497at2759"/>
<feature type="domain" description="Tf2-1-like SH3-like" evidence="2">
    <location>
        <begin position="2"/>
        <end position="41"/>
    </location>
</feature>